<dbReference type="SMART" id="SM00198">
    <property type="entry name" value="SCP"/>
    <property type="match status" value="1"/>
</dbReference>
<dbReference type="PANTHER" id="PTHR10334">
    <property type="entry name" value="CYSTEINE-RICH SECRETORY PROTEIN-RELATED"/>
    <property type="match status" value="1"/>
</dbReference>
<dbReference type="Proteomes" id="UP001153555">
    <property type="component" value="Unassembled WGS sequence"/>
</dbReference>
<dbReference type="PROSITE" id="PS01009">
    <property type="entry name" value="CRISP_1"/>
    <property type="match status" value="1"/>
</dbReference>
<evidence type="ECO:0000256" key="2">
    <source>
        <dbReference type="SAM" id="MobiDB-lite"/>
    </source>
</evidence>
<evidence type="ECO:0000259" key="3">
    <source>
        <dbReference type="SMART" id="SM00198"/>
    </source>
</evidence>
<dbReference type="Gene3D" id="3.40.33.10">
    <property type="entry name" value="CAP"/>
    <property type="match status" value="1"/>
</dbReference>
<dbReference type="InterPro" id="IPR014044">
    <property type="entry name" value="CAP_dom"/>
</dbReference>
<keyword evidence="5" id="KW-1185">Reference proteome</keyword>
<evidence type="ECO:0000256" key="1">
    <source>
        <dbReference type="ARBA" id="ARBA00023265"/>
    </source>
</evidence>
<dbReference type="SUPFAM" id="SSF55797">
    <property type="entry name" value="PR-1-like"/>
    <property type="match status" value="1"/>
</dbReference>
<evidence type="ECO:0000313" key="5">
    <source>
        <dbReference type="Proteomes" id="UP001153555"/>
    </source>
</evidence>
<feature type="compositionally biased region" description="Low complexity" evidence="2">
    <location>
        <begin position="1"/>
        <end position="66"/>
    </location>
</feature>
<dbReference type="FunFam" id="3.40.33.10:FF:000004">
    <property type="entry name" value="CAP, cysteine-rich secretory protein, antigen 5"/>
    <property type="match status" value="1"/>
</dbReference>
<dbReference type="OrthoDB" id="337038at2759"/>
<dbReference type="InterPro" id="IPR018244">
    <property type="entry name" value="Allrgn_V5/Tpx1_CS"/>
</dbReference>
<dbReference type="EMBL" id="CACSLK010010322">
    <property type="protein sequence ID" value="CAA0812387.1"/>
    <property type="molecule type" value="Genomic_DNA"/>
</dbReference>
<dbReference type="InterPro" id="IPR001283">
    <property type="entry name" value="CRISP-related"/>
</dbReference>
<reference evidence="4" key="1">
    <citation type="submission" date="2019-12" db="EMBL/GenBank/DDBJ databases">
        <authorList>
            <person name="Scholes J."/>
        </authorList>
    </citation>
    <scope>NUCLEOTIDE SEQUENCE</scope>
</reference>
<dbReference type="PRINTS" id="PR00837">
    <property type="entry name" value="V5TPXLIKE"/>
</dbReference>
<feature type="compositionally biased region" description="Low complexity" evidence="2">
    <location>
        <begin position="89"/>
        <end position="114"/>
    </location>
</feature>
<dbReference type="AlphaFoldDB" id="A0A9N7MJV0"/>
<sequence length="249" mass="26835">MAYPSFFPPYYSDPSSPDYSNTNPSSPYYSVPSSPDSNTNPSSPYYSIPSSPDSNTNPSSPYYNNNPTPPDYGFPYPSTPNYYTPPSPDSSSSPPSPSSYNNPPGPSRGSGSSSEQEFLDAHNTVRSGLHLGSLTWDHKLASYASDYAAKRVTAGCGLVHSGGPYGENLAEGTDLTASGAVQMWVDEKQYYNHDTNTCADGQVCGHYTQVVWKDTNRVGCAMDKCSDGSSIFVICSYDPRGNYVGQSPY</sequence>
<proteinExistence type="predicted"/>
<dbReference type="InterPro" id="IPR035940">
    <property type="entry name" value="CAP_sf"/>
</dbReference>
<keyword evidence="1" id="KW-0611">Plant defense</keyword>
<dbReference type="CDD" id="cd05381">
    <property type="entry name" value="CAP_PR-1"/>
    <property type="match status" value="1"/>
</dbReference>
<accession>A0A9N7MJV0</accession>
<evidence type="ECO:0000313" key="4">
    <source>
        <dbReference type="EMBL" id="CAA0812387.1"/>
    </source>
</evidence>
<gene>
    <name evidence="4" type="ORF">SHERM_13065</name>
</gene>
<protein>
    <submittedName>
        <fullName evidence="4">CAP (Cysteine-rich secretory proteins- Antigen 5-and Pathogenesis-related 1 protein) superfamily protein</fullName>
    </submittedName>
</protein>
<dbReference type="GO" id="GO:0005576">
    <property type="term" value="C:extracellular region"/>
    <property type="evidence" value="ECO:0007669"/>
    <property type="project" value="InterPro"/>
</dbReference>
<feature type="region of interest" description="Disordered" evidence="2">
    <location>
        <begin position="1"/>
        <end position="117"/>
    </location>
</feature>
<comment type="caution">
    <text evidence="4">The sequence shown here is derived from an EMBL/GenBank/DDBJ whole genome shotgun (WGS) entry which is preliminary data.</text>
</comment>
<keyword evidence="1" id="KW-0568">Pathogenesis-related protein</keyword>
<name>A0A9N7MJV0_STRHE</name>
<dbReference type="PROSITE" id="PS01010">
    <property type="entry name" value="CRISP_2"/>
    <property type="match status" value="1"/>
</dbReference>
<dbReference type="Pfam" id="PF00188">
    <property type="entry name" value="CAP"/>
    <property type="match status" value="1"/>
</dbReference>
<feature type="domain" description="SCP" evidence="3">
    <location>
        <begin position="113"/>
        <end position="245"/>
    </location>
</feature>
<organism evidence="4 5">
    <name type="scientific">Striga hermonthica</name>
    <name type="common">Purple witchweed</name>
    <name type="synonym">Buchnera hermonthica</name>
    <dbReference type="NCBI Taxonomy" id="68872"/>
    <lineage>
        <taxon>Eukaryota</taxon>
        <taxon>Viridiplantae</taxon>
        <taxon>Streptophyta</taxon>
        <taxon>Embryophyta</taxon>
        <taxon>Tracheophyta</taxon>
        <taxon>Spermatophyta</taxon>
        <taxon>Magnoliopsida</taxon>
        <taxon>eudicotyledons</taxon>
        <taxon>Gunneridae</taxon>
        <taxon>Pentapetalae</taxon>
        <taxon>asterids</taxon>
        <taxon>lamiids</taxon>
        <taxon>Lamiales</taxon>
        <taxon>Orobanchaceae</taxon>
        <taxon>Buchnereae</taxon>
        <taxon>Striga</taxon>
    </lineage>
</organism>